<dbReference type="InterPro" id="IPR002509">
    <property type="entry name" value="NODB_dom"/>
</dbReference>
<evidence type="ECO:0000259" key="2">
    <source>
        <dbReference type="PROSITE" id="PS51677"/>
    </source>
</evidence>
<dbReference type="Gene3D" id="3.20.20.370">
    <property type="entry name" value="Glycoside hydrolase/deacetylase"/>
    <property type="match status" value="1"/>
</dbReference>
<dbReference type="AlphaFoldDB" id="A0A2T5YE88"/>
<organism evidence="3 4">
    <name type="scientific">Pontibacter mucosus</name>
    <dbReference type="NCBI Taxonomy" id="1649266"/>
    <lineage>
        <taxon>Bacteria</taxon>
        <taxon>Pseudomonadati</taxon>
        <taxon>Bacteroidota</taxon>
        <taxon>Cytophagia</taxon>
        <taxon>Cytophagales</taxon>
        <taxon>Hymenobacteraceae</taxon>
        <taxon>Pontibacter</taxon>
    </lineage>
</organism>
<evidence type="ECO:0000313" key="3">
    <source>
        <dbReference type="EMBL" id="PTX14995.1"/>
    </source>
</evidence>
<dbReference type="EMBL" id="QBKI01000009">
    <property type="protein sequence ID" value="PTX14995.1"/>
    <property type="molecule type" value="Genomic_DNA"/>
</dbReference>
<dbReference type="GO" id="GO:0005975">
    <property type="term" value="P:carbohydrate metabolic process"/>
    <property type="evidence" value="ECO:0007669"/>
    <property type="project" value="InterPro"/>
</dbReference>
<sequence>MKLTLRNISGWLLACILIRLGYVRRALNRTLKGEQMLSVYFHNPTRKEFETSVRWLQKQGLNLLSLADLERMVLKQSPFPKGGAIITVDDGWQANEKNIVETAEAYKVPVGIFVSTQPVQDGAYWWSYLAAARKAGLSPPAVQVLKDLPNEERLLKIEEYKKTIHLPREAMTIEQVQRLSRSEYITIGGHTHSHPILTNCEDDQVYFELRHSKRTLESWTGKLISYFTYPNGNYSEREVQVLEGLDYSMAFTCEPKPIRVLDTQHRFLLPRLGFLEGASFAENICRMTGVWQAVMRRARVPFRRKRRIPTGIGTTSVATKNVAFQ</sequence>
<dbReference type="GO" id="GO:0016810">
    <property type="term" value="F:hydrolase activity, acting on carbon-nitrogen (but not peptide) bonds"/>
    <property type="evidence" value="ECO:0007669"/>
    <property type="project" value="InterPro"/>
</dbReference>
<dbReference type="OrthoDB" id="9778320at2"/>
<keyword evidence="4" id="KW-1185">Reference proteome</keyword>
<dbReference type="InterPro" id="IPR011330">
    <property type="entry name" value="Glyco_hydro/deAcase_b/a-brl"/>
</dbReference>
<feature type="domain" description="NodB homology" evidence="2">
    <location>
        <begin position="82"/>
        <end position="325"/>
    </location>
</feature>
<evidence type="ECO:0000256" key="1">
    <source>
        <dbReference type="ARBA" id="ARBA00022729"/>
    </source>
</evidence>
<accession>A0A2T5YE88</accession>
<dbReference type="InterPro" id="IPR051398">
    <property type="entry name" value="Polysacch_Deacetylase"/>
</dbReference>
<dbReference type="CDD" id="cd10918">
    <property type="entry name" value="CE4_NodB_like_5s_6s"/>
    <property type="match status" value="1"/>
</dbReference>
<dbReference type="Proteomes" id="UP000244225">
    <property type="component" value="Unassembled WGS sequence"/>
</dbReference>
<dbReference type="Pfam" id="PF01522">
    <property type="entry name" value="Polysacc_deac_1"/>
    <property type="match status" value="1"/>
</dbReference>
<proteinExistence type="predicted"/>
<reference evidence="3 4" key="1">
    <citation type="submission" date="2018-04" db="EMBL/GenBank/DDBJ databases">
        <title>Genomic Encyclopedia of Archaeal and Bacterial Type Strains, Phase II (KMG-II): from individual species to whole genera.</title>
        <authorList>
            <person name="Goeker M."/>
        </authorList>
    </citation>
    <scope>NUCLEOTIDE SEQUENCE [LARGE SCALE GENOMIC DNA]</scope>
    <source>
        <strain evidence="3 4">DSM 100162</strain>
    </source>
</reference>
<protein>
    <submittedName>
        <fullName evidence="3">Polysaccharide deacetylase</fullName>
    </submittedName>
</protein>
<dbReference type="PROSITE" id="PS51677">
    <property type="entry name" value="NODB"/>
    <property type="match status" value="1"/>
</dbReference>
<dbReference type="SUPFAM" id="SSF88713">
    <property type="entry name" value="Glycoside hydrolase/deacetylase"/>
    <property type="match status" value="1"/>
</dbReference>
<dbReference type="PANTHER" id="PTHR34216:SF7">
    <property type="entry name" value="POLY-BETA-1,6-N-ACETYL-D-GLUCOSAMINE N-DEACETYLASE"/>
    <property type="match status" value="1"/>
</dbReference>
<dbReference type="RefSeq" id="WP_108213004.1">
    <property type="nucleotide sequence ID" value="NZ_QBKI01000009.1"/>
</dbReference>
<dbReference type="PANTHER" id="PTHR34216">
    <property type="match status" value="1"/>
</dbReference>
<evidence type="ECO:0000313" key="4">
    <source>
        <dbReference type="Proteomes" id="UP000244225"/>
    </source>
</evidence>
<comment type="caution">
    <text evidence="3">The sequence shown here is derived from an EMBL/GenBank/DDBJ whole genome shotgun (WGS) entry which is preliminary data.</text>
</comment>
<keyword evidence="1" id="KW-0732">Signal</keyword>
<name>A0A2T5YE88_9BACT</name>
<gene>
    <name evidence="3" type="ORF">C8N40_10993</name>
</gene>